<organism evidence="2 3">
    <name type="scientific">Thelonectria olida</name>
    <dbReference type="NCBI Taxonomy" id="1576542"/>
    <lineage>
        <taxon>Eukaryota</taxon>
        <taxon>Fungi</taxon>
        <taxon>Dikarya</taxon>
        <taxon>Ascomycota</taxon>
        <taxon>Pezizomycotina</taxon>
        <taxon>Sordariomycetes</taxon>
        <taxon>Hypocreomycetidae</taxon>
        <taxon>Hypocreales</taxon>
        <taxon>Nectriaceae</taxon>
        <taxon>Thelonectria</taxon>
    </lineage>
</organism>
<feature type="region of interest" description="Disordered" evidence="1">
    <location>
        <begin position="271"/>
        <end position="310"/>
    </location>
</feature>
<dbReference type="EMBL" id="JAGPYM010000007">
    <property type="protein sequence ID" value="KAH6892160.1"/>
    <property type="molecule type" value="Genomic_DNA"/>
</dbReference>
<feature type="compositionally biased region" description="Low complexity" evidence="1">
    <location>
        <begin position="221"/>
        <end position="231"/>
    </location>
</feature>
<sequence length="310" mass="33791">MPAASTKANYKTYEAQARMVRAIVAAHPEVKWNYKEISACYGSDMTEHALNHRFRKLRAQAVLIQDARRSRLDMKNMTTDESVLPQTQDKIDRRNIAKYFGQSTADGIQFQFRQIKRDAQELRDVERNGGNVAGCLNLGAGSNLVPTTPSKSTAARSVGGSRSTGKRSRVTPASSFIKRSESDEEDEDEADFSGMDETPSKRTKTTGRAAQSRTPSRKAATKANATIAAAAQRESSASPEDMPTPTPTNEIAPPVFVKPESVFGSVKFTHPSYGVTPSALDDDGYDQSASNSYSQSFQLGSEFDDGDGEI</sequence>
<evidence type="ECO:0000256" key="1">
    <source>
        <dbReference type="SAM" id="MobiDB-lite"/>
    </source>
</evidence>
<evidence type="ECO:0000313" key="2">
    <source>
        <dbReference type="EMBL" id="KAH6892160.1"/>
    </source>
</evidence>
<gene>
    <name evidence="2" type="ORF">B0T10DRAFT_457878</name>
</gene>
<dbReference type="OrthoDB" id="4828117at2759"/>
<proteinExistence type="predicted"/>
<feature type="compositionally biased region" description="Acidic residues" evidence="1">
    <location>
        <begin position="182"/>
        <end position="191"/>
    </location>
</feature>
<name>A0A9P8W6Y2_9HYPO</name>
<evidence type="ECO:0000313" key="3">
    <source>
        <dbReference type="Proteomes" id="UP000777438"/>
    </source>
</evidence>
<keyword evidence="3" id="KW-1185">Reference proteome</keyword>
<dbReference type="Proteomes" id="UP000777438">
    <property type="component" value="Unassembled WGS sequence"/>
</dbReference>
<reference evidence="2 3" key="1">
    <citation type="journal article" date="2021" name="Nat. Commun.">
        <title>Genetic determinants of endophytism in the Arabidopsis root mycobiome.</title>
        <authorList>
            <person name="Mesny F."/>
            <person name="Miyauchi S."/>
            <person name="Thiergart T."/>
            <person name="Pickel B."/>
            <person name="Atanasova L."/>
            <person name="Karlsson M."/>
            <person name="Huettel B."/>
            <person name="Barry K.W."/>
            <person name="Haridas S."/>
            <person name="Chen C."/>
            <person name="Bauer D."/>
            <person name="Andreopoulos W."/>
            <person name="Pangilinan J."/>
            <person name="LaButti K."/>
            <person name="Riley R."/>
            <person name="Lipzen A."/>
            <person name="Clum A."/>
            <person name="Drula E."/>
            <person name="Henrissat B."/>
            <person name="Kohler A."/>
            <person name="Grigoriev I.V."/>
            <person name="Martin F.M."/>
            <person name="Hacquard S."/>
        </authorList>
    </citation>
    <scope>NUCLEOTIDE SEQUENCE [LARGE SCALE GENOMIC DNA]</scope>
    <source>
        <strain evidence="2 3">MPI-CAGE-CH-0241</strain>
    </source>
</reference>
<feature type="compositionally biased region" description="Polar residues" evidence="1">
    <location>
        <begin position="144"/>
        <end position="163"/>
    </location>
</feature>
<comment type="caution">
    <text evidence="2">The sequence shown here is derived from an EMBL/GenBank/DDBJ whole genome shotgun (WGS) entry which is preliminary data.</text>
</comment>
<feature type="compositionally biased region" description="Polar residues" evidence="1">
    <location>
        <begin position="287"/>
        <end position="299"/>
    </location>
</feature>
<dbReference type="AlphaFoldDB" id="A0A9P8W6Y2"/>
<protein>
    <submittedName>
        <fullName evidence="2">Uncharacterized protein</fullName>
    </submittedName>
</protein>
<accession>A0A9P8W6Y2</accession>
<feature type="region of interest" description="Disordered" evidence="1">
    <location>
        <begin position="135"/>
        <end position="253"/>
    </location>
</feature>